<dbReference type="SUPFAM" id="SSF54373">
    <property type="entry name" value="FAD-linked reductases, C-terminal domain"/>
    <property type="match status" value="1"/>
</dbReference>
<dbReference type="Gene3D" id="1.10.10.1620">
    <property type="match status" value="1"/>
</dbReference>
<comment type="caution">
    <text evidence="5">The sequence shown here is derived from an EMBL/GenBank/DDBJ whole genome shotgun (WGS) entry which is preliminary data.</text>
</comment>
<dbReference type="OrthoDB" id="7777654at2759"/>
<dbReference type="Gene3D" id="3.50.50.60">
    <property type="entry name" value="FAD/NAD(P)-binding domain"/>
    <property type="match status" value="1"/>
</dbReference>
<dbReference type="SUPFAM" id="SSF57959">
    <property type="entry name" value="Leucine zipper domain"/>
    <property type="match status" value="1"/>
</dbReference>
<sequence>MSLFSTRTLVTALLLAQSFALPAPESKPVQLEERNICNDGELAAKNPRAAFFRKVVDESNYSNHSRVPTPKDVPLKVGIIGGGAAGLYAAILLDSLGIDYDIHEISGRIGGRIYTYHFDQEAWDKSTPADPAYYDYYDVGAMRFPPMPYMSRIIGNDSWSLIPYINARVAERDQVVKKHYIFRTDNTFRRFNGITSLLQDPNSASPARYDVPVFNSTFNTQSAYNVWKAQVSSMTTALSANFDTGFNLLMKYDSVTVREFLLDQGFTNTEIDWMETINDATGHYDMYSMSQAVLEQWIFDSADIDNWSLINGGMDMLTKGMNLIVKNKPVLHNRVSDIKKNTNGSLKIVVNGTEEYDYAHVISTVPLGALQAINMTELDLNYFENHAIRSLNYDPSTKIGFKFKTRWWENLATGPFKGGQSFTDLPIRRCVYPSYGVDVPGAPGTMIASYVWGQDASRLGSYMNPHNEKQQAPYQPESIDVMVDLTLRNLAELNGVSHEFLLSQFEGYHAYDWYGSAYSNGAFAIFGPGQFSSTLPWLMRPSADGHMHFAGEALSSGHAWIIGAVNSAWRTVFEILCTEGMEDKKKQFVEQWGVIDEVDMGWETSVPGLSPDVNQLNLLSKYFCLSFKERPNNLTPWHHYNHPHFLRAAGLDQYSTENSSQRSRNHLGELTWWDSYQALGPMFGWQGIATDLGEGSQLPDYQIPLDPQLEADELPRRSDQGDSIAALGALHTDREDVFLSMLGSIEPSQSPGPHDCRPSQTATHRSPQESIPTTLDNPESIFSSTFPSTSNTSDLLPTQPSAPATQRRDHSASGTKRKANGSPTTDLDSIDEDNANAIKRQRNTVAARRYRQKGRDRITELESALKVVEEERDKLKLQLARKEAEVDALREILKK</sequence>
<keyword evidence="1" id="KW-0175">Coiled coil</keyword>
<evidence type="ECO:0000256" key="2">
    <source>
        <dbReference type="SAM" id="MobiDB-lite"/>
    </source>
</evidence>
<protein>
    <submittedName>
        <fullName evidence="5">L-amino acid oxidase</fullName>
    </submittedName>
</protein>
<dbReference type="PANTHER" id="PTHR10742:SF342">
    <property type="entry name" value="AMINE OXIDASE"/>
    <property type="match status" value="1"/>
</dbReference>
<organism evidence="5 6">
    <name type="scientific">Colletotrichum nymphaeae SA-01</name>
    <dbReference type="NCBI Taxonomy" id="1460502"/>
    <lineage>
        <taxon>Eukaryota</taxon>
        <taxon>Fungi</taxon>
        <taxon>Dikarya</taxon>
        <taxon>Ascomycota</taxon>
        <taxon>Pezizomycotina</taxon>
        <taxon>Sordariomycetes</taxon>
        <taxon>Hypocreomycetidae</taxon>
        <taxon>Glomerellales</taxon>
        <taxon>Glomerellaceae</taxon>
        <taxon>Colletotrichum</taxon>
        <taxon>Colletotrichum acutatum species complex</taxon>
    </lineage>
</organism>
<dbReference type="InterPro" id="IPR050281">
    <property type="entry name" value="Flavin_monoamine_oxidase"/>
</dbReference>
<feature type="region of interest" description="Disordered" evidence="2">
    <location>
        <begin position="744"/>
        <end position="839"/>
    </location>
</feature>
<proteinExistence type="predicted"/>
<feature type="compositionally biased region" description="Low complexity" evidence="2">
    <location>
        <begin position="780"/>
        <end position="793"/>
    </location>
</feature>
<dbReference type="InterPro" id="IPR004827">
    <property type="entry name" value="bZIP"/>
</dbReference>
<keyword evidence="6" id="KW-1185">Reference proteome</keyword>
<evidence type="ECO:0000313" key="5">
    <source>
        <dbReference type="EMBL" id="KXH35038.1"/>
    </source>
</evidence>
<dbReference type="GO" id="GO:0003700">
    <property type="term" value="F:DNA-binding transcription factor activity"/>
    <property type="evidence" value="ECO:0007669"/>
    <property type="project" value="InterPro"/>
</dbReference>
<dbReference type="InterPro" id="IPR036188">
    <property type="entry name" value="FAD/NAD-bd_sf"/>
</dbReference>
<evidence type="ECO:0000313" key="6">
    <source>
        <dbReference type="Proteomes" id="UP000070054"/>
    </source>
</evidence>
<dbReference type="InterPro" id="IPR046347">
    <property type="entry name" value="bZIP_sf"/>
</dbReference>
<dbReference type="GO" id="GO:0009063">
    <property type="term" value="P:amino acid catabolic process"/>
    <property type="evidence" value="ECO:0007669"/>
    <property type="project" value="TreeGrafter"/>
</dbReference>
<evidence type="ECO:0000259" key="4">
    <source>
        <dbReference type="PROSITE" id="PS50217"/>
    </source>
</evidence>
<feature type="domain" description="BZIP" evidence="4">
    <location>
        <begin position="839"/>
        <end position="895"/>
    </location>
</feature>
<dbReference type="Gene3D" id="3.90.660.10">
    <property type="match status" value="1"/>
</dbReference>
<name>A0A135SGK1_9PEZI</name>
<evidence type="ECO:0000256" key="3">
    <source>
        <dbReference type="SAM" id="SignalP"/>
    </source>
</evidence>
<dbReference type="Pfam" id="PF01593">
    <property type="entry name" value="Amino_oxidase"/>
    <property type="match status" value="1"/>
</dbReference>
<dbReference type="AlphaFoldDB" id="A0A135SGK1"/>
<feature type="compositionally biased region" description="Polar residues" evidence="2">
    <location>
        <begin position="758"/>
        <end position="777"/>
    </location>
</feature>
<dbReference type="EMBL" id="JEMN01001514">
    <property type="protein sequence ID" value="KXH35038.1"/>
    <property type="molecule type" value="Genomic_DNA"/>
</dbReference>
<dbReference type="SUPFAM" id="SSF51905">
    <property type="entry name" value="FAD/NAD(P)-binding domain"/>
    <property type="match status" value="1"/>
</dbReference>
<accession>A0A135SGK1</accession>
<dbReference type="CDD" id="cd12193">
    <property type="entry name" value="bZIP_GCN4"/>
    <property type="match status" value="1"/>
</dbReference>
<dbReference type="PROSITE" id="PS00036">
    <property type="entry name" value="BZIP_BASIC"/>
    <property type="match status" value="1"/>
</dbReference>
<dbReference type="Gene3D" id="1.20.5.170">
    <property type="match status" value="1"/>
</dbReference>
<dbReference type="Proteomes" id="UP000070054">
    <property type="component" value="Unassembled WGS sequence"/>
</dbReference>
<feature type="compositionally biased region" description="Polar residues" evidence="2">
    <location>
        <begin position="794"/>
        <end position="804"/>
    </location>
</feature>
<gene>
    <name evidence="5" type="ORF">CNYM01_07824</name>
</gene>
<dbReference type="PANTHER" id="PTHR10742">
    <property type="entry name" value="FLAVIN MONOAMINE OXIDASE"/>
    <property type="match status" value="1"/>
</dbReference>
<dbReference type="GO" id="GO:0001716">
    <property type="term" value="F:L-amino-acid oxidase activity"/>
    <property type="evidence" value="ECO:0007669"/>
    <property type="project" value="TreeGrafter"/>
</dbReference>
<feature type="signal peptide" evidence="3">
    <location>
        <begin position="1"/>
        <end position="20"/>
    </location>
</feature>
<dbReference type="InterPro" id="IPR002937">
    <property type="entry name" value="Amino_oxidase"/>
</dbReference>
<keyword evidence="3" id="KW-0732">Signal</keyword>
<reference evidence="5 6" key="1">
    <citation type="submission" date="2014-02" db="EMBL/GenBank/DDBJ databases">
        <title>The genome sequence of Colletotrichum nymphaeae SA-01.</title>
        <authorList>
            <person name="Baroncelli R."/>
            <person name="Thon M.R."/>
        </authorList>
    </citation>
    <scope>NUCLEOTIDE SEQUENCE [LARGE SCALE GENOMIC DNA]</scope>
    <source>
        <strain evidence="5 6">SA-01</strain>
    </source>
</reference>
<feature type="coiled-coil region" evidence="1">
    <location>
        <begin position="851"/>
        <end position="892"/>
    </location>
</feature>
<dbReference type="SMART" id="SM00338">
    <property type="entry name" value="BRLZ"/>
    <property type="match status" value="1"/>
</dbReference>
<evidence type="ECO:0000256" key="1">
    <source>
        <dbReference type="SAM" id="Coils"/>
    </source>
</evidence>
<feature type="chain" id="PRO_5007802370" evidence="3">
    <location>
        <begin position="21"/>
        <end position="895"/>
    </location>
</feature>
<dbReference type="PROSITE" id="PS50217">
    <property type="entry name" value="BZIP"/>
    <property type="match status" value="1"/>
</dbReference>